<evidence type="ECO:0000313" key="3">
    <source>
        <dbReference type="Proteomes" id="UP000054928"/>
    </source>
</evidence>
<protein>
    <submittedName>
        <fullName evidence="2">Uncharacterized protein</fullName>
    </submittedName>
</protein>
<feature type="transmembrane region" description="Helical" evidence="1">
    <location>
        <begin position="39"/>
        <end position="59"/>
    </location>
</feature>
<evidence type="ECO:0000313" key="2">
    <source>
        <dbReference type="EMBL" id="CEG36303.1"/>
    </source>
</evidence>
<dbReference type="EMBL" id="CCYD01000178">
    <property type="protein sequence ID" value="CEG36303.1"/>
    <property type="molecule type" value="Genomic_DNA"/>
</dbReference>
<proteinExistence type="predicted"/>
<keyword evidence="1" id="KW-1133">Transmembrane helix</keyword>
<keyword evidence="3" id="KW-1185">Reference proteome</keyword>
<sequence length="61" mass="7256">MTQTYCWYNLKEKELIYYNISIYMAASDKFWWKMLSIKIGLLSVYLSLNVCLFGTNISVGW</sequence>
<evidence type="ECO:0000256" key="1">
    <source>
        <dbReference type="SAM" id="Phobius"/>
    </source>
</evidence>
<dbReference type="GeneID" id="59052751"/>
<dbReference type="Proteomes" id="UP000054928">
    <property type="component" value="Unassembled WGS sequence"/>
</dbReference>
<name>A0A0P1A7Q1_PLAHL</name>
<dbReference type="AlphaFoldDB" id="A0A0P1A7Q1"/>
<reference evidence="3" key="1">
    <citation type="submission" date="2014-09" db="EMBL/GenBank/DDBJ databases">
        <authorList>
            <person name="Sharma Rahul"/>
            <person name="Thines Marco"/>
        </authorList>
    </citation>
    <scope>NUCLEOTIDE SEQUENCE [LARGE SCALE GENOMIC DNA]</scope>
</reference>
<accession>A0A0P1A7Q1</accession>
<keyword evidence="1" id="KW-0812">Transmembrane</keyword>
<keyword evidence="1" id="KW-0472">Membrane</keyword>
<organism evidence="2 3">
    <name type="scientific">Plasmopara halstedii</name>
    <name type="common">Downy mildew of sunflower</name>
    <dbReference type="NCBI Taxonomy" id="4781"/>
    <lineage>
        <taxon>Eukaryota</taxon>
        <taxon>Sar</taxon>
        <taxon>Stramenopiles</taxon>
        <taxon>Oomycota</taxon>
        <taxon>Peronosporomycetes</taxon>
        <taxon>Peronosporales</taxon>
        <taxon>Peronosporaceae</taxon>
        <taxon>Plasmopara</taxon>
    </lineage>
</organism>
<dbReference type="RefSeq" id="XP_036262996.1">
    <property type="nucleotide sequence ID" value="XM_036407198.1"/>
</dbReference>